<dbReference type="RefSeq" id="WP_315733136.1">
    <property type="nucleotide sequence ID" value="NZ_JAVYII010000004.1"/>
</dbReference>
<dbReference type="CDD" id="cd03293">
    <property type="entry name" value="ABC_NrtD_SsuB_transporters"/>
    <property type="match status" value="1"/>
</dbReference>
<dbReference type="Proteomes" id="UP001268542">
    <property type="component" value="Unassembled WGS sequence"/>
</dbReference>
<proteinExistence type="predicted"/>
<dbReference type="Pfam" id="PF00005">
    <property type="entry name" value="ABC_tran"/>
    <property type="match status" value="1"/>
</dbReference>
<dbReference type="SUPFAM" id="SSF52540">
    <property type="entry name" value="P-loop containing nucleoside triphosphate hydrolases"/>
    <property type="match status" value="1"/>
</dbReference>
<dbReference type="GO" id="GO:0005524">
    <property type="term" value="F:ATP binding"/>
    <property type="evidence" value="ECO:0007669"/>
    <property type="project" value="UniProtKB-KW"/>
</dbReference>
<sequence length="269" mass="28369">MTTTAPRTEARGVEVRVGGVSRSFGPVEALAPTDVVLAPGSFTALVGPSGCGKSTLLDVIAGLQTPTGGQVALDGAALSGPRRETGIIFQEAAVLPWRTVLDNAAFALEVQGVGKAERREVARETLRKVGLSGFADAYPHQLSGGMRQRTAIARVLSTQPDLILADEPFGALDEQTRTVLGLELLRVAREAGTTVLFVTHSISEAVLLSDRVLVMSARPGRIIDDFEVALPAERTPDLLGAPEAAGLVERVWQQIRGEAERAMAQQATS</sequence>
<dbReference type="InterPro" id="IPR003593">
    <property type="entry name" value="AAA+_ATPase"/>
</dbReference>
<evidence type="ECO:0000256" key="1">
    <source>
        <dbReference type="ARBA" id="ARBA00022448"/>
    </source>
</evidence>
<dbReference type="EMBL" id="JAVYII010000004">
    <property type="protein sequence ID" value="MDT9593643.1"/>
    <property type="molecule type" value="Genomic_DNA"/>
</dbReference>
<evidence type="ECO:0000259" key="4">
    <source>
        <dbReference type="PROSITE" id="PS50893"/>
    </source>
</evidence>
<organism evidence="5 6">
    <name type="scientific">Nocardioides imazamoxiresistens</name>
    <dbReference type="NCBI Taxonomy" id="3231893"/>
    <lineage>
        <taxon>Bacteria</taxon>
        <taxon>Bacillati</taxon>
        <taxon>Actinomycetota</taxon>
        <taxon>Actinomycetes</taxon>
        <taxon>Propionibacteriales</taxon>
        <taxon>Nocardioidaceae</taxon>
        <taxon>Nocardioides</taxon>
    </lineage>
</organism>
<dbReference type="InterPro" id="IPR027417">
    <property type="entry name" value="P-loop_NTPase"/>
</dbReference>
<evidence type="ECO:0000256" key="2">
    <source>
        <dbReference type="ARBA" id="ARBA00022741"/>
    </source>
</evidence>
<dbReference type="PROSITE" id="PS50893">
    <property type="entry name" value="ABC_TRANSPORTER_2"/>
    <property type="match status" value="1"/>
</dbReference>
<dbReference type="InterPro" id="IPR003439">
    <property type="entry name" value="ABC_transporter-like_ATP-bd"/>
</dbReference>
<feature type="domain" description="ABC transporter" evidence="4">
    <location>
        <begin position="15"/>
        <end position="242"/>
    </location>
</feature>
<keyword evidence="6" id="KW-1185">Reference proteome</keyword>
<name>A0ABU3PWM5_9ACTN</name>
<dbReference type="Gene3D" id="3.40.50.300">
    <property type="entry name" value="P-loop containing nucleotide triphosphate hydrolases"/>
    <property type="match status" value="1"/>
</dbReference>
<gene>
    <name evidence="5" type="ORF">RDV89_11235</name>
</gene>
<keyword evidence="3 5" id="KW-0067">ATP-binding</keyword>
<protein>
    <submittedName>
        <fullName evidence="5">ABC transporter ATP-binding protein</fullName>
    </submittedName>
</protein>
<dbReference type="PANTHER" id="PTHR42788">
    <property type="entry name" value="TAURINE IMPORT ATP-BINDING PROTEIN-RELATED"/>
    <property type="match status" value="1"/>
</dbReference>
<keyword evidence="1" id="KW-0813">Transport</keyword>
<dbReference type="PANTHER" id="PTHR42788:SF13">
    <property type="entry name" value="ALIPHATIC SULFONATES IMPORT ATP-BINDING PROTEIN SSUB"/>
    <property type="match status" value="1"/>
</dbReference>
<reference evidence="5 6" key="1">
    <citation type="submission" date="2023-08" db="EMBL/GenBank/DDBJ databases">
        <title>Nocardioides seae sp. nov., a bacterium isolated from a soil.</title>
        <authorList>
            <person name="Wang X."/>
        </authorList>
    </citation>
    <scope>NUCLEOTIDE SEQUENCE [LARGE SCALE GENOMIC DNA]</scope>
    <source>
        <strain evidence="5 6">YZH12</strain>
    </source>
</reference>
<evidence type="ECO:0000313" key="6">
    <source>
        <dbReference type="Proteomes" id="UP001268542"/>
    </source>
</evidence>
<keyword evidence="2" id="KW-0547">Nucleotide-binding</keyword>
<evidence type="ECO:0000256" key="3">
    <source>
        <dbReference type="ARBA" id="ARBA00022840"/>
    </source>
</evidence>
<evidence type="ECO:0000313" key="5">
    <source>
        <dbReference type="EMBL" id="MDT9593643.1"/>
    </source>
</evidence>
<dbReference type="SMART" id="SM00382">
    <property type="entry name" value="AAA"/>
    <property type="match status" value="1"/>
</dbReference>
<comment type="caution">
    <text evidence="5">The sequence shown here is derived from an EMBL/GenBank/DDBJ whole genome shotgun (WGS) entry which is preliminary data.</text>
</comment>
<accession>A0ABU3PWM5</accession>
<dbReference type="InterPro" id="IPR050166">
    <property type="entry name" value="ABC_transporter_ATP-bind"/>
</dbReference>